<sequence>MSCQVTVDDALIRQAREATGLVSDSDLVELGLRALIQTQSTAPAAAPTEVNPSHRQANPLLALLDSDFIGCADSDRVDLSETWKSELTDSLGAKYGHR</sequence>
<dbReference type="Proteomes" id="UP000748752">
    <property type="component" value="Unassembled WGS sequence"/>
</dbReference>
<name>A0ABS1CP68_9GAMM</name>
<dbReference type="InterPro" id="IPR019239">
    <property type="entry name" value="VapB_antitoxin"/>
</dbReference>
<evidence type="ECO:0000313" key="2">
    <source>
        <dbReference type="Proteomes" id="UP000748752"/>
    </source>
</evidence>
<comment type="caution">
    <text evidence="1">The sequence shown here is derived from an EMBL/GenBank/DDBJ whole genome shotgun (WGS) entry which is preliminary data.</text>
</comment>
<dbReference type="Pfam" id="PF09957">
    <property type="entry name" value="VapB_antitoxin"/>
    <property type="match status" value="1"/>
</dbReference>
<evidence type="ECO:0000313" key="1">
    <source>
        <dbReference type="EMBL" id="MBK1633736.1"/>
    </source>
</evidence>
<reference evidence="1 2" key="1">
    <citation type="journal article" date="2020" name="Microorganisms">
        <title>Osmotic Adaptation and Compatible Solute Biosynthesis of Phototrophic Bacteria as Revealed from Genome Analyses.</title>
        <authorList>
            <person name="Imhoff J.F."/>
            <person name="Rahn T."/>
            <person name="Kunzel S."/>
            <person name="Keller A."/>
            <person name="Neulinger S.C."/>
        </authorList>
    </citation>
    <scope>NUCLEOTIDE SEQUENCE [LARGE SCALE GENOMIC DNA]</scope>
    <source>
        <strain evidence="1 2">DSM 6210</strain>
    </source>
</reference>
<keyword evidence="2" id="KW-1185">Reference proteome</keyword>
<protein>
    <recommendedName>
        <fullName evidence="3">Type II toxin-antitoxin system VapB family antitoxin</fullName>
    </recommendedName>
</protein>
<dbReference type="EMBL" id="NRRV01000112">
    <property type="protein sequence ID" value="MBK1633736.1"/>
    <property type="molecule type" value="Genomic_DNA"/>
</dbReference>
<organism evidence="1 2">
    <name type="scientific">Thiohalocapsa halophila</name>
    <dbReference type="NCBI Taxonomy" id="69359"/>
    <lineage>
        <taxon>Bacteria</taxon>
        <taxon>Pseudomonadati</taxon>
        <taxon>Pseudomonadota</taxon>
        <taxon>Gammaproteobacteria</taxon>
        <taxon>Chromatiales</taxon>
        <taxon>Chromatiaceae</taxon>
        <taxon>Thiohalocapsa</taxon>
    </lineage>
</organism>
<evidence type="ECO:0008006" key="3">
    <source>
        <dbReference type="Google" id="ProtNLM"/>
    </source>
</evidence>
<dbReference type="RefSeq" id="WP_200242963.1">
    <property type="nucleotide sequence ID" value="NZ_NRRV01000112.1"/>
</dbReference>
<gene>
    <name evidence="1" type="ORF">CKO31_23935</name>
</gene>
<proteinExistence type="predicted"/>
<accession>A0ABS1CP68</accession>